<feature type="domain" description="Flagellar hook-associated protein FlgK helical" evidence="10">
    <location>
        <begin position="103"/>
        <end position="334"/>
    </location>
</feature>
<evidence type="ECO:0000313" key="12">
    <source>
        <dbReference type="Proteomes" id="UP000271031"/>
    </source>
</evidence>
<evidence type="ECO:0000259" key="8">
    <source>
        <dbReference type="Pfam" id="PF00460"/>
    </source>
</evidence>
<dbReference type="GO" id="GO:0005198">
    <property type="term" value="F:structural molecule activity"/>
    <property type="evidence" value="ECO:0007669"/>
    <property type="project" value="UniProtKB-UniRule"/>
</dbReference>
<comment type="similarity">
    <text evidence="3 7">Belongs to the flagella basal body rod proteins family.</text>
</comment>
<dbReference type="NCBIfam" id="TIGR02492">
    <property type="entry name" value="flgK_ends"/>
    <property type="match status" value="1"/>
</dbReference>
<dbReference type="EMBL" id="RHHQ01000002">
    <property type="protein sequence ID" value="RNB92653.1"/>
    <property type="molecule type" value="Genomic_DNA"/>
</dbReference>
<evidence type="ECO:0000256" key="5">
    <source>
        <dbReference type="ARBA" id="ARBA00022525"/>
    </source>
</evidence>
<evidence type="ECO:0000256" key="3">
    <source>
        <dbReference type="ARBA" id="ARBA00009677"/>
    </source>
</evidence>
<dbReference type="GO" id="GO:0044780">
    <property type="term" value="P:bacterial-type flagellum assembly"/>
    <property type="evidence" value="ECO:0007669"/>
    <property type="project" value="InterPro"/>
</dbReference>
<sequence>MRSTFHGIEVSKRGLFAQQSALDTTSHNIANANTEGYTRQRANMQATPGLPAPGINNSTAPGQIGTGVQVTDLQRIRESFLDTQVRNENKHLGYWDAVQSGLGKLEAIMNEPSDTGLQTVMDSLWESWQDLAKEPNSLSARAVVSQRATALTETFSSIMTSMTELQTDLDNTIATNVLDINSMAKQVADLNKQIADVVPHGYQPNDLYDQRDVLLDKLSKMADIKVTEAESGMVNVTMEGQELVTGRASVEMATVKNPITGFNDITLGGNEFKPTSQGTLSGNIKVRGEATVQTVNGQPVVTKTGYIADLTSRLNKLAVSMSTEINNLHQTGANIFDIENRKTNPNAPLQGLMFFVDSTDPTKPPTDASKMALNPAIIASLNAIAAAQTKASEGSEAGTSFEGDGRNARDIASIKFHVFSSTEGLGESTTLDDYYRYSIAKLGVDSQEAQRMDKNSEILVGQVENQRSSISGVSLDEEMSDMIKYQHAYSAAARVMTSMDELLDKVINGMGRVGL</sequence>
<dbReference type="SUPFAM" id="SSF64518">
    <property type="entry name" value="Phase 1 flagellin"/>
    <property type="match status" value="1"/>
</dbReference>
<dbReference type="Proteomes" id="UP000271031">
    <property type="component" value="Unassembled WGS sequence"/>
</dbReference>
<dbReference type="GO" id="GO:0009424">
    <property type="term" value="C:bacterial-type flagellum hook"/>
    <property type="evidence" value="ECO:0007669"/>
    <property type="project" value="UniProtKB-UniRule"/>
</dbReference>
<comment type="subcellular location">
    <subcellularLocation>
        <location evidence="1 7">Bacterial flagellum</location>
    </subcellularLocation>
    <subcellularLocation>
        <location evidence="2 7">Secreted</location>
    </subcellularLocation>
</comment>
<evidence type="ECO:0000256" key="6">
    <source>
        <dbReference type="ARBA" id="ARBA00023143"/>
    </source>
</evidence>
<dbReference type="PRINTS" id="PR01005">
    <property type="entry name" value="FLGHOOKAP1"/>
</dbReference>
<dbReference type="RefSeq" id="WP_122915910.1">
    <property type="nucleotide sequence ID" value="NZ_RHHQ01000002.1"/>
</dbReference>
<evidence type="ECO:0000256" key="7">
    <source>
        <dbReference type="RuleBase" id="RU362065"/>
    </source>
</evidence>
<keyword evidence="11" id="KW-0966">Cell projection</keyword>
<dbReference type="InterPro" id="IPR001444">
    <property type="entry name" value="Flag_bb_rod_N"/>
</dbReference>
<proteinExistence type="inferred from homology"/>
<dbReference type="PANTHER" id="PTHR30033:SF1">
    <property type="entry name" value="FLAGELLAR HOOK-ASSOCIATED PROTEIN 1"/>
    <property type="match status" value="1"/>
</dbReference>
<keyword evidence="11" id="KW-0282">Flagellum</keyword>
<keyword evidence="11" id="KW-0969">Cilium</keyword>
<evidence type="ECO:0000313" key="11">
    <source>
        <dbReference type="EMBL" id="RNB92653.1"/>
    </source>
</evidence>
<dbReference type="PANTHER" id="PTHR30033">
    <property type="entry name" value="FLAGELLAR HOOK-ASSOCIATED PROTEIN 1"/>
    <property type="match status" value="1"/>
</dbReference>
<keyword evidence="5 7" id="KW-0964">Secreted</keyword>
<evidence type="ECO:0000259" key="9">
    <source>
        <dbReference type="Pfam" id="PF06429"/>
    </source>
</evidence>
<dbReference type="InterPro" id="IPR002371">
    <property type="entry name" value="FlgK"/>
</dbReference>
<dbReference type="Pfam" id="PF22638">
    <property type="entry name" value="FlgK_D1"/>
    <property type="match status" value="1"/>
</dbReference>
<organism evidence="11 12">
    <name type="scientific">Brevibacillus fluminis</name>
    <dbReference type="NCBI Taxonomy" id="511487"/>
    <lineage>
        <taxon>Bacteria</taxon>
        <taxon>Bacillati</taxon>
        <taxon>Bacillota</taxon>
        <taxon>Bacilli</taxon>
        <taxon>Bacillales</taxon>
        <taxon>Paenibacillaceae</taxon>
        <taxon>Brevibacillus</taxon>
    </lineage>
</organism>
<accession>A0A3M8DWU0</accession>
<protein>
    <recommendedName>
        <fullName evidence="4 7">Flagellar hook-associated protein 1</fullName>
        <shortName evidence="7">HAP1</shortName>
    </recommendedName>
</protein>
<keyword evidence="12" id="KW-1185">Reference proteome</keyword>
<dbReference type="InterPro" id="IPR053927">
    <property type="entry name" value="FlgK_helical"/>
</dbReference>
<dbReference type="InterPro" id="IPR010930">
    <property type="entry name" value="Flg_bb/hook_C_dom"/>
</dbReference>
<evidence type="ECO:0000256" key="4">
    <source>
        <dbReference type="ARBA" id="ARBA00016244"/>
    </source>
</evidence>
<dbReference type="OrthoDB" id="9802553at2"/>
<dbReference type="AlphaFoldDB" id="A0A3M8DWU0"/>
<feature type="domain" description="Flagellar basal body rod protein N-terminal" evidence="8">
    <location>
        <begin position="9"/>
        <end position="38"/>
    </location>
</feature>
<reference evidence="11 12" key="1">
    <citation type="submission" date="2018-10" db="EMBL/GenBank/DDBJ databases">
        <title>Phylogenomics of Brevibacillus.</title>
        <authorList>
            <person name="Dunlap C."/>
        </authorList>
    </citation>
    <scope>NUCLEOTIDE SEQUENCE [LARGE SCALE GENOMIC DNA]</scope>
    <source>
        <strain evidence="11 12">JCM 15716</strain>
    </source>
</reference>
<feature type="domain" description="Flagellar basal-body/hook protein C-terminal" evidence="9">
    <location>
        <begin position="468"/>
        <end position="508"/>
    </location>
</feature>
<evidence type="ECO:0000259" key="10">
    <source>
        <dbReference type="Pfam" id="PF22638"/>
    </source>
</evidence>
<comment type="caution">
    <text evidence="11">The sequence shown here is derived from an EMBL/GenBank/DDBJ whole genome shotgun (WGS) entry which is preliminary data.</text>
</comment>
<dbReference type="Pfam" id="PF06429">
    <property type="entry name" value="Flg_bbr_C"/>
    <property type="match status" value="1"/>
</dbReference>
<dbReference type="GO" id="GO:0005576">
    <property type="term" value="C:extracellular region"/>
    <property type="evidence" value="ECO:0007669"/>
    <property type="project" value="UniProtKB-SubCell"/>
</dbReference>
<keyword evidence="6 7" id="KW-0975">Bacterial flagellum</keyword>
<evidence type="ECO:0000256" key="2">
    <source>
        <dbReference type="ARBA" id="ARBA00004613"/>
    </source>
</evidence>
<evidence type="ECO:0000256" key="1">
    <source>
        <dbReference type="ARBA" id="ARBA00004365"/>
    </source>
</evidence>
<dbReference type="Pfam" id="PF00460">
    <property type="entry name" value="Flg_bb_rod"/>
    <property type="match status" value="1"/>
</dbReference>
<gene>
    <name evidence="7 11" type="primary">flgK</name>
    <name evidence="11" type="ORF">EDM56_00460</name>
</gene>
<name>A0A3M8DWU0_9BACL</name>